<evidence type="ECO:0000259" key="12">
    <source>
        <dbReference type="PROSITE" id="PS52039"/>
    </source>
</evidence>
<feature type="site" description="Interaction with DNA" evidence="10">
    <location>
        <position position="301"/>
    </location>
</feature>
<dbReference type="GO" id="GO:0008270">
    <property type="term" value="F:zinc ion binding"/>
    <property type="evidence" value="ECO:0007669"/>
    <property type="project" value="UniProtKB-KW"/>
</dbReference>
<dbReference type="CDD" id="cd03363">
    <property type="entry name" value="TOPRIM_TopoIA_TopoI"/>
    <property type="match status" value="1"/>
</dbReference>
<dbReference type="RefSeq" id="WP_190613334.1">
    <property type="nucleotide sequence ID" value="NZ_AP018712.1"/>
</dbReference>
<dbReference type="Pfam" id="PF01751">
    <property type="entry name" value="Toprim"/>
    <property type="match status" value="1"/>
</dbReference>
<dbReference type="EMBL" id="AP018712">
    <property type="protein sequence ID" value="BBE31028.1"/>
    <property type="molecule type" value="Genomic_DNA"/>
</dbReference>
<dbReference type="EC" id="5.6.2.1" evidence="10"/>
<dbReference type="GO" id="GO:0006265">
    <property type="term" value="P:DNA topological change"/>
    <property type="evidence" value="ECO:0007669"/>
    <property type="project" value="UniProtKB-UniRule"/>
</dbReference>
<dbReference type="PROSITE" id="PS50880">
    <property type="entry name" value="TOPRIM"/>
    <property type="match status" value="1"/>
</dbReference>
<dbReference type="Proteomes" id="UP000516361">
    <property type="component" value="Chromosome"/>
</dbReference>
<dbReference type="SMART" id="SM00437">
    <property type="entry name" value="TOP1Ac"/>
    <property type="match status" value="1"/>
</dbReference>
<comment type="function">
    <text evidence="10">Releases the supercoiling and torsional tension of DNA, which is introduced during the DNA replication and transcription, by transiently cleaving and rejoining one strand of the DNA duplex. Introduces a single-strand break via transesterification at a target site in duplex DNA. The scissile phosphodiester is attacked by the catalytic tyrosine of the enzyme, resulting in the formation of a DNA-(5'-phosphotyrosyl)-enzyme intermediate and the expulsion of a 3'-OH DNA strand. The free DNA strand then undergoes passage around the unbroken strand, thus removing DNA supercoils. Finally, in the religation step, the DNA 3'-OH attacks the covalent intermediate to expel the active-site tyrosine and restore the DNA phosphodiester backbone.</text>
</comment>
<dbReference type="SMART" id="SM00493">
    <property type="entry name" value="TOPRIM"/>
    <property type="match status" value="1"/>
</dbReference>
<feature type="region of interest" description="Interaction with DNA" evidence="10">
    <location>
        <begin position="167"/>
        <end position="172"/>
    </location>
</feature>
<dbReference type="HAMAP" id="MF_00952">
    <property type="entry name" value="Topoisom_1_prok"/>
    <property type="match status" value="1"/>
</dbReference>
<feature type="active site" description="O-(5'-phospho-DNA)-tyrosine intermediate" evidence="10">
    <location>
        <position position="299"/>
    </location>
</feature>
<dbReference type="GO" id="GO:0005694">
    <property type="term" value="C:chromosome"/>
    <property type="evidence" value="ECO:0007669"/>
    <property type="project" value="InterPro"/>
</dbReference>
<dbReference type="InterPro" id="IPR003601">
    <property type="entry name" value="Topo_IA_2"/>
</dbReference>
<dbReference type="InterPro" id="IPR023405">
    <property type="entry name" value="Topo_IA_core_domain"/>
</dbReference>
<dbReference type="InterPro" id="IPR013497">
    <property type="entry name" value="Topo_IA_cen"/>
</dbReference>
<sequence>MPSKNSKYVVIVESPAKAKTIERYLGKDYEVIASKGHVRDLPPKKFGIDLKNNFEPEFEIMSGKDKVISSIKKTVKGKKVFLAADMDREGEAIAWHLSEILKLKKNEENRIIFTEITKNAINKAIKEPLKIDLKKVDAQLARRMLDRIVGYKISPLLWKIFKSGNTSAGRVQSATLKILIDKERKIFKFKPKTYFKISIQHNELKIPLVKENGKKLNAEKIDLEKKNEILEYLKDKEYFVKSVKNREAKRNPPMPFITSTLQQSAINMLGWSSKKTMKVAQGLYEGIETKEGHIAFITYMRTDSTRISDVAMKAANEHITKNYGKEFSGTYKSKKSKSKVQDAHEAIRPTNIEMTPQTAKSYLSGDNLRLYTLIWNRFMASQSTASKYDETTYNIFDNGERFEFQVSAKKRKFKGFEIFWKSSETEKKINLNKSGKVEPAKLNAEEAQTKPPARFSEASLVKELESNGIGRPSTYATIISTLITRNYIKRLEKNILIPTLTGFVVNDFLEKTFPDIIDSKFTASMENELDMVEHGEETSKQLLGEFYKDFGPTLKEISKKIKNAELNLNYKSTIKCEECNEEMNLMFGRYGMYLKCEKCEKTKKLPPYILGVTIKDKVYITEEIPTLASPEAQKTGEKCPKCGADLVLKSGRFGQFIACSNYPECKFTKSVPARGKCPECGGEVAKLKSKKGKLYYKCTECGAMFWNEPSNFKCKSCGKPLFYVYKNKKEMLFCPEEKQYFDIEEYKE</sequence>
<dbReference type="AlphaFoldDB" id="A0A7G1G3L6"/>
<feature type="site" description="Interaction with DNA" evidence="10">
    <location>
        <position position="37"/>
    </location>
</feature>
<feature type="domain" description="Toprim" evidence="11">
    <location>
        <begin position="7"/>
        <end position="116"/>
    </location>
</feature>
<evidence type="ECO:0000256" key="8">
    <source>
        <dbReference type="ARBA" id="ARBA00023125"/>
    </source>
</evidence>
<dbReference type="PROSITE" id="PS52039">
    <property type="entry name" value="TOPO_IA_2"/>
    <property type="match status" value="1"/>
</dbReference>
<organism evidence="13 14">
    <name type="scientific">Tepiditoga spiralis</name>
    <dbReference type="NCBI Taxonomy" id="2108365"/>
    <lineage>
        <taxon>Bacteria</taxon>
        <taxon>Thermotogati</taxon>
        <taxon>Thermotogota</taxon>
        <taxon>Thermotogae</taxon>
        <taxon>Petrotogales</taxon>
        <taxon>Petrotogaceae</taxon>
        <taxon>Tepiditoga</taxon>
    </lineage>
</organism>
<evidence type="ECO:0000256" key="4">
    <source>
        <dbReference type="ARBA" id="ARBA00022771"/>
    </source>
</evidence>
<dbReference type="InterPro" id="IPR034149">
    <property type="entry name" value="TOPRIM_TopoI"/>
</dbReference>
<dbReference type="InterPro" id="IPR023406">
    <property type="entry name" value="Topo_IA_AS"/>
</dbReference>
<dbReference type="SUPFAM" id="SSF57783">
    <property type="entry name" value="Zinc beta-ribbon"/>
    <property type="match status" value="1"/>
</dbReference>
<dbReference type="InterPro" id="IPR013824">
    <property type="entry name" value="Topo_IA_cen_sub1"/>
</dbReference>
<dbReference type="InterPro" id="IPR003602">
    <property type="entry name" value="Topo_IA_DNA-bd_dom"/>
</dbReference>
<dbReference type="NCBIfam" id="TIGR01051">
    <property type="entry name" value="topA_bact"/>
    <property type="match status" value="1"/>
</dbReference>
<dbReference type="PANTHER" id="PTHR42785:SF1">
    <property type="entry name" value="DNA TOPOISOMERASE"/>
    <property type="match status" value="1"/>
</dbReference>
<keyword evidence="8 10" id="KW-0238">DNA-binding</keyword>
<dbReference type="InterPro" id="IPR006171">
    <property type="entry name" value="TOPRIM_dom"/>
</dbReference>
<dbReference type="GO" id="GO:0003917">
    <property type="term" value="F:DNA topoisomerase type I (single strand cut, ATP-independent) activity"/>
    <property type="evidence" value="ECO:0007669"/>
    <property type="project" value="UniProtKB-UniRule"/>
</dbReference>
<dbReference type="GO" id="GO:0003677">
    <property type="term" value="F:DNA binding"/>
    <property type="evidence" value="ECO:0007669"/>
    <property type="project" value="UniProtKB-KW"/>
</dbReference>
<dbReference type="PROSITE" id="PS00396">
    <property type="entry name" value="TOPO_IA_1"/>
    <property type="match status" value="1"/>
</dbReference>
<evidence type="ECO:0000256" key="6">
    <source>
        <dbReference type="ARBA" id="ARBA00022842"/>
    </source>
</evidence>
<protein>
    <recommendedName>
        <fullName evidence="10">DNA topoisomerase 1</fullName>
        <ecNumber evidence="10">5.6.2.1</ecNumber>
    </recommendedName>
    <alternativeName>
        <fullName evidence="10">DNA topoisomerase I</fullName>
    </alternativeName>
</protein>
<feature type="site" description="Interaction with DNA" evidence="10">
    <location>
        <position position="143"/>
    </location>
</feature>
<keyword evidence="3" id="KW-0479">Metal-binding</keyword>
<gene>
    <name evidence="10 13" type="primary">topA</name>
    <name evidence="13" type="ORF">OSSY52_11690</name>
</gene>
<keyword evidence="14" id="KW-1185">Reference proteome</keyword>
<name>A0A7G1G3L6_9BACT</name>
<dbReference type="SMART" id="SM00436">
    <property type="entry name" value="TOP1Bc"/>
    <property type="match status" value="1"/>
</dbReference>
<evidence type="ECO:0000256" key="7">
    <source>
        <dbReference type="ARBA" id="ARBA00023029"/>
    </source>
</evidence>
<dbReference type="FunCoup" id="A0A7G1G3L6">
    <property type="interactions" value="279"/>
</dbReference>
<feature type="site" description="Interaction with DNA" evidence="10">
    <location>
        <position position="142"/>
    </location>
</feature>
<dbReference type="Gene3D" id="1.10.290.10">
    <property type="entry name" value="Topoisomerase I, domain 4"/>
    <property type="match status" value="1"/>
</dbReference>
<dbReference type="InterPro" id="IPR028612">
    <property type="entry name" value="Topoisom_1_IA"/>
</dbReference>
<keyword evidence="5" id="KW-0862">Zinc</keyword>
<feature type="site" description="Interaction with DNA" evidence="10">
    <location>
        <position position="151"/>
    </location>
</feature>
<feature type="site" description="Interaction with DNA" evidence="10">
    <location>
        <position position="485"/>
    </location>
</feature>
<dbReference type="PANTHER" id="PTHR42785">
    <property type="entry name" value="DNA TOPOISOMERASE, TYPE IA, CORE"/>
    <property type="match status" value="1"/>
</dbReference>
<evidence type="ECO:0000313" key="14">
    <source>
        <dbReference type="Proteomes" id="UP000516361"/>
    </source>
</evidence>
<keyword evidence="4" id="KW-0863">Zinc-finger</keyword>
<evidence type="ECO:0000256" key="5">
    <source>
        <dbReference type="ARBA" id="ARBA00022833"/>
    </source>
</evidence>
<dbReference type="Pfam" id="PF01396">
    <property type="entry name" value="Zn_ribbon_Top1"/>
    <property type="match status" value="3"/>
</dbReference>
<reference evidence="13 14" key="1">
    <citation type="submission" date="2018-06" db="EMBL/GenBank/DDBJ databases">
        <title>Genome sequencing of Oceanotoga sp. sy52.</title>
        <authorList>
            <person name="Mori K."/>
        </authorList>
    </citation>
    <scope>NUCLEOTIDE SEQUENCE [LARGE SCALE GENOMIC DNA]</scope>
    <source>
        <strain evidence="14">sy52</strain>
    </source>
</reference>
<feature type="domain" description="Topo IA-type catalytic" evidence="12">
    <location>
        <begin position="132"/>
        <end position="554"/>
    </location>
</feature>
<evidence type="ECO:0000256" key="3">
    <source>
        <dbReference type="ARBA" id="ARBA00022723"/>
    </source>
</evidence>
<dbReference type="Gene3D" id="1.10.460.10">
    <property type="entry name" value="Topoisomerase I, domain 2"/>
    <property type="match status" value="1"/>
</dbReference>
<dbReference type="InterPro" id="IPR013826">
    <property type="entry name" value="Topo_IA_cen_sub3"/>
</dbReference>
<evidence type="ECO:0000259" key="11">
    <source>
        <dbReference type="PROSITE" id="PS50880"/>
    </source>
</evidence>
<evidence type="ECO:0000256" key="1">
    <source>
        <dbReference type="ARBA" id="ARBA00000213"/>
    </source>
</evidence>
<dbReference type="PRINTS" id="PR00417">
    <property type="entry name" value="PRTPISMRASEI"/>
</dbReference>
<evidence type="ECO:0000256" key="2">
    <source>
        <dbReference type="ARBA" id="ARBA00009446"/>
    </source>
</evidence>
<evidence type="ECO:0000256" key="9">
    <source>
        <dbReference type="ARBA" id="ARBA00023235"/>
    </source>
</evidence>
<dbReference type="InterPro" id="IPR005733">
    <property type="entry name" value="TopoI_bac-type"/>
</dbReference>
<dbReference type="InterPro" id="IPR013825">
    <property type="entry name" value="Topo_IA_cen_sub2"/>
</dbReference>
<dbReference type="Gene3D" id="3.40.50.140">
    <property type="match status" value="1"/>
</dbReference>
<dbReference type="Gene3D" id="3.30.65.10">
    <property type="entry name" value="Bacterial Topoisomerase I, domain 1"/>
    <property type="match status" value="1"/>
</dbReference>
<comment type="similarity">
    <text evidence="2 10">Belongs to the type IA topoisomerase family.</text>
</comment>
<dbReference type="InterPro" id="IPR013498">
    <property type="entry name" value="Topo_IA_Znf"/>
</dbReference>
<feature type="site" description="Interaction with DNA" evidence="10">
    <location>
        <position position="158"/>
    </location>
</feature>
<keyword evidence="7 10" id="KW-0799">Topoisomerase</keyword>
<dbReference type="InterPro" id="IPR000380">
    <property type="entry name" value="Topo_IA"/>
</dbReference>
<evidence type="ECO:0000256" key="10">
    <source>
        <dbReference type="HAMAP-Rule" id="MF_00952"/>
    </source>
</evidence>
<dbReference type="SUPFAM" id="SSF56712">
    <property type="entry name" value="Prokaryotic type I DNA topoisomerase"/>
    <property type="match status" value="1"/>
</dbReference>
<dbReference type="Pfam" id="PF01131">
    <property type="entry name" value="Topoisom_bac"/>
    <property type="match status" value="1"/>
</dbReference>
<evidence type="ECO:0000313" key="13">
    <source>
        <dbReference type="EMBL" id="BBE31028.1"/>
    </source>
</evidence>
<dbReference type="KEGG" id="ocy:OSSY52_11690"/>
<keyword evidence="6" id="KW-0460">Magnesium</keyword>
<dbReference type="Gene3D" id="2.70.20.10">
    <property type="entry name" value="Topoisomerase I, domain 3"/>
    <property type="match status" value="1"/>
</dbReference>
<comment type="subunit">
    <text evidence="10">Monomer.</text>
</comment>
<keyword evidence="9 10" id="KW-0413">Isomerase</keyword>
<dbReference type="InParanoid" id="A0A7G1G3L6"/>
<feature type="site" description="Interaction with DNA" evidence="10">
    <location>
        <position position="146"/>
    </location>
</feature>
<proteinExistence type="inferred from homology"/>
<comment type="catalytic activity">
    <reaction evidence="1 10">
        <text>ATP-independent breakage of single-stranded DNA, followed by passage and rejoining.</text>
        <dbReference type="EC" id="5.6.2.1"/>
    </reaction>
</comment>
<accession>A0A7G1G3L6</accession>
<dbReference type="CDD" id="cd00186">
    <property type="entry name" value="TOP1Ac"/>
    <property type="match status" value="1"/>
</dbReference>